<comment type="caution">
    <text evidence="1">The sequence shown here is derived from an EMBL/GenBank/DDBJ whole genome shotgun (WGS) entry which is preliminary data.</text>
</comment>
<keyword evidence="2" id="KW-1185">Reference proteome</keyword>
<gene>
    <name evidence="1" type="ORF">L6164_011328</name>
</gene>
<protein>
    <submittedName>
        <fullName evidence="1">Uncharacterized protein</fullName>
    </submittedName>
</protein>
<organism evidence="1 2">
    <name type="scientific">Bauhinia variegata</name>
    <name type="common">Purple orchid tree</name>
    <name type="synonym">Phanera variegata</name>
    <dbReference type="NCBI Taxonomy" id="167791"/>
    <lineage>
        <taxon>Eukaryota</taxon>
        <taxon>Viridiplantae</taxon>
        <taxon>Streptophyta</taxon>
        <taxon>Embryophyta</taxon>
        <taxon>Tracheophyta</taxon>
        <taxon>Spermatophyta</taxon>
        <taxon>Magnoliopsida</taxon>
        <taxon>eudicotyledons</taxon>
        <taxon>Gunneridae</taxon>
        <taxon>Pentapetalae</taxon>
        <taxon>rosids</taxon>
        <taxon>fabids</taxon>
        <taxon>Fabales</taxon>
        <taxon>Fabaceae</taxon>
        <taxon>Cercidoideae</taxon>
        <taxon>Cercideae</taxon>
        <taxon>Bauhiniinae</taxon>
        <taxon>Bauhinia</taxon>
    </lineage>
</organism>
<evidence type="ECO:0000313" key="1">
    <source>
        <dbReference type="EMBL" id="KAI4344054.1"/>
    </source>
</evidence>
<name>A0ACB9P5K0_BAUVA</name>
<accession>A0ACB9P5K0</accession>
<evidence type="ECO:0000313" key="2">
    <source>
        <dbReference type="Proteomes" id="UP000828941"/>
    </source>
</evidence>
<dbReference type="Proteomes" id="UP000828941">
    <property type="component" value="Chromosome 5"/>
</dbReference>
<dbReference type="EMBL" id="CM039430">
    <property type="protein sequence ID" value="KAI4344054.1"/>
    <property type="molecule type" value="Genomic_DNA"/>
</dbReference>
<reference evidence="1 2" key="1">
    <citation type="journal article" date="2022" name="DNA Res.">
        <title>Chromosomal-level genome assembly of the orchid tree Bauhinia variegata (Leguminosae; Cercidoideae) supports the allotetraploid origin hypothesis of Bauhinia.</title>
        <authorList>
            <person name="Zhong Y."/>
            <person name="Chen Y."/>
            <person name="Zheng D."/>
            <person name="Pang J."/>
            <person name="Liu Y."/>
            <person name="Luo S."/>
            <person name="Meng S."/>
            <person name="Qian L."/>
            <person name="Wei D."/>
            <person name="Dai S."/>
            <person name="Zhou R."/>
        </authorList>
    </citation>
    <scope>NUCLEOTIDE SEQUENCE [LARGE SCALE GENOMIC DNA]</scope>
    <source>
        <strain evidence="1">BV-YZ2020</strain>
    </source>
</reference>
<proteinExistence type="predicted"/>
<sequence>MKMENGSRRRFSCKGMGMLLKQGRGRLYIFRRCVILLSVPSQATPASSVQCVVAGLHREQRLLGSLGRICTN</sequence>